<proteinExistence type="predicted"/>
<comment type="caution">
    <text evidence="1">The sequence shown here is derived from an EMBL/GenBank/DDBJ whole genome shotgun (WGS) entry which is preliminary data.</text>
</comment>
<gene>
    <name evidence="1" type="ORF">RHMOL_Rhmol02G0129700</name>
</gene>
<evidence type="ECO:0000313" key="1">
    <source>
        <dbReference type="EMBL" id="KAI8567525.1"/>
    </source>
</evidence>
<evidence type="ECO:0000313" key="2">
    <source>
        <dbReference type="Proteomes" id="UP001062846"/>
    </source>
</evidence>
<reference evidence="1" key="1">
    <citation type="submission" date="2022-02" db="EMBL/GenBank/DDBJ databases">
        <title>Plant Genome Project.</title>
        <authorList>
            <person name="Zhang R.-G."/>
        </authorList>
    </citation>
    <scope>NUCLEOTIDE SEQUENCE</scope>
    <source>
        <strain evidence="1">AT1</strain>
    </source>
</reference>
<organism evidence="1 2">
    <name type="scientific">Rhododendron molle</name>
    <name type="common">Chinese azalea</name>
    <name type="synonym">Azalea mollis</name>
    <dbReference type="NCBI Taxonomy" id="49168"/>
    <lineage>
        <taxon>Eukaryota</taxon>
        <taxon>Viridiplantae</taxon>
        <taxon>Streptophyta</taxon>
        <taxon>Embryophyta</taxon>
        <taxon>Tracheophyta</taxon>
        <taxon>Spermatophyta</taxon>
        <taxon>Magnoliopsida</taxon>
        <taxon>eudicotyledons</taxon>
        <taxon>Gunneridae</taxon>
        <taxon>Pentapetalae</taxon>
        <taxon>asterids</taxon>
        <taxon>Ericales</taxon>
        <taxon>Ericaceae</taxon>
        <taxon>Ericoideae</taxon>
        <taxon>Rhodoreae</taxon>
        <taxon>Rhododendron</taxon>
    </lineage>
</organism>
<dbReference type="EMBL" id="CM046389">
    <property type="protein sequence ID" value="KAI8567525.1"/>
    <property type="molecule type" value="Genomic_DNA"/>
</dbReference>
<accession>A0ACC0PPW9</accession>
<dbReference type="Proteomes" id="UP001062846">
    <property type="component" value="Chromosome 2"/>
</dbReference>
<sequence>MMLIEEFKDALCFACTLDFWRMAVLWTLSLLLSYFQLLTKTLFSCKPISYRRRSPLLPPSTTKPRLPVCIITGATSGLGAAAAYSLSLEGYFVVLDQRSIIICFLPAVGRSPNLLSKVMTDIKRRNDNAHLKSFQVDLSSFASILKFKSSFELWLLDSDLHSSVQLLINNAGILATSLRFTAEGFDQMMGTNYLGAFSLTKVLLPLLENSPVPSRIVNVTSFTHRTAFGVQVDKETVSGKTFSKCKRYPCARIYEYSKLCLLLFSYELHRQFGVSGRSCPVSVVYVFQYLPCYWLLLCAFPSTLYFYLFRSAVDPGLVKTNIMRDVPTCLRYVAFLVLNLLGLLKSPESGVCSIVDAALASPEISGVYFFGGNGRTVSSSARSYETKLAKELWATSCDLFRELQLAFKDSSF</sequence>
<protein>
    <submittedName>
        <fullName evidence="1">Uncharacterized protein</fullName>
    </submittedName>
</protein>
<keyword evidence="2" id="KW-1185">Reference proteome</keyword>
<name>A0ACC0PPW9_RHOML</name>